<dbReference type="Gene3D" id="3.40.50.720">
    <property type="entry name" value="NAD(P)-binding Rossmann-like Domain"/>
    <property type="match status" value="1"/>
</dbReference>
<reference evidence="5 6" key="1">
    <citation type="submission" date="2018-11" db="EMBL/GenBank/DDBJ databases">
        <authorList>
            <person name="Criscuolo A."/>
        </authorList>
    </citation>
    <scope>NUCLEOTIDE SEQUENCE [LARGE SCALE GENOMIC DNA]</scope>
    <source>
        <strain evidence="5">AT11b</strain>
    </source>
</reference>
<accession>A0A3P5WT30</accession>
<organism evidence="5 6">
    <name type="scientific">Arthrobacter ulcerisalmonis</name>
    <dbReference type="NCBI Taxonomy" id="2483813"/>
    <lineage>
        <taxon>Bacteria</taxon>
        <taxon>Bacillati</taxon>
        <taxon>Actinomycetota</taxon>
        <taxon>Actinomycetes</taxon>
        <taxon>Micrococcales</taxon>
        <taxon>Micrococcaceae</taxon>
        <taxon>Arthrobacter</taxon>
    </lineage>
</organism>
<dbReference type="Pfam" id="PF00106">
    <property type="entry name" value="adh_short"/>
    <property type="match status" value="1"/>
</dbReference>
<proteinExistence type="inferred from homology"/>
<feature type="domain" description="Ketoreductase" evidence="4">
    <location>
        <begin position="10"/>
        <end position="193"/>
    </location>
</feature>
<evidence type="ECO:0000313" key="6">
    <source>
        <dbReference type="Proteomes" id="UP000280861"/>
    </source>
</evidence>
<keyword evidence="2 5" id="KW-0560">Oxidoreductase</keyword>
<dbReference type="EC" id="1.1.1.325" evidence="5"/>
<dbReference type="PROSITE" id="PS00061">
    <property type="entry name" value="ADH_SHORT"/>
    <property type="match status" value="1"/>
</dbReference>
<protein>
    <submittedName>
        <fullName evidence="5">Sepiapterin reductase</fullName>
        <ecNumber evidence="5">1.1.1.325</ecNumber>
    </submittedName>
</protein>
<dbReference type="GO" id="GO:0016491">
    <property type="term" value="F:oxidoreductase activity"/>
    <property type="evidence" value="ECO:0007669"/>
    <property type="project" value="UniProtKB-KW"/>
</dbReference>
<dbReference type="PRINTS" id="PR00080">
    <property type="entry name" value="SDRFAMILY"/>
</dbReference>
<dbReference type="PRINTS" id="PR00081">
    <property type="entry name" value="GDHRDH"/>
</dbReference>
<dbReference type="InterPro" id="IPR036291">
    <property type="entry name" value="NAD(P)-bd_dom_sf"/>
</dbReference>
<dbReference type="Proteomes" id="UP000280861">
    <property type="component" value="Unassembled WGS sequence"/>
</dbReference>
<comment type="similarity">
    <text evidence="1 3">Belongs to the short-chain dehydrogenases/reductases (SDR) family.</text>
</comment>
<dbReference type="OrthoDB" id="151996at2"/>
<dbReference type="GO" id="GO:0005829">
    <property type="term" value="C:cytosol"/>
    <property type="evidence" value="ECO:0007669"/>
    <property type="project" value="TreeGrafter"/>
</dbReference>
<dbReference type="SMART" id="SM00822">
    <property type="entry name" value="PKS_KR"/>
    <property type="match status" value="1"/>
</dbReference>
<gene>
    <name evidence="5" type="ORF">PSET11_00151</name>
</gene>
<dbReference type="RefSeq" id="WP_124089763.1">
    <property type="nucleotide sequence ID" value="NZ_CBCRYA010000006.1"/>
</dbReference>
<evidence type="ECO:0000256" key="2">
    <source>
        <dbReference type="ARBA" id="ARBA00023002"/>
    </source>
</evidence>
<dbReference type="SUPFAM" id="SSF51735">
    <property type="entry name" value="NAD(P)-binding Rossmann-fold domains"/>
    <property type="match status" value="1"/>
</dbReference>
<keyword evidence="6" id="KW-1185">Reference proteome</keyword>
<name>A0A3P5WT30_9MICC</name>
<dbReference type="PANTHER" id="PTHR43391:SF86">
    <property type="entry name" value="SHORT-CHAIN DEHYDROGENASE_REDUCTASE FAMILY PROTEIN"/>
    <property type="match status" value="1"/>
</dbReference>
<dbReference type="InterPro" id="IPR020904">
    <property type="entry name" value="Sc_DH/Rdtase_CS"/>
</dbReference>
<dbReference type="AlphaFoldDB" id="A0A3P5WT30"/>
<evidence type="ECO:0000256" key="1">
    <source>
        <dbReference type="ARBA" id="ARBA00006484"/>
    </source>
</evidence>
<dbReference type="PANTHER" id="PTHR43391">
    <property type="entry name" value="RETINOL DEHYDROGENASE-RELATED"/>
    <property type="match status" value="1"/>
</dbReference>
<dbReference type="InterPro" id="IPR002347">
    <property type="entry name" value="SDR_fam"/>
</dbReference>
<sequence length="286" mass="29067">MTTKDSSAAKTVLITGTSTGIGLATAVAAAQAGWTTVATLRDPDRAQGLREAAAAAGVSLDIRALDVTDPAAVEREIAYCIDTYGQLDALVNNAGRAVLGTTELLPMADFRLSMEVNFFGVVALTQAALPHLRASGGRVITVSSVGGVVGQPFNEAYCAAKFAVEGFMESLQPVAATVGVGVHIIEPGAVSSEFVANAGIDAEALIAQAGAYQPAVSAYLARTTRQFASSNAQIPVDVATTILGAMTDAAPAFRIQTSAWATDFVGAKISDLDGGAVTGMTAGWVA</sequence>
<evidence type="ECO:0000313" key="5">
    <source>
        <dbReference type="EMBL" id="VDC18285.1"/>
    </source>
</evidence>
<dbReference type="EMBL" id="UXAU01000009">
    <property type="protein sequence ID" value="VDC18285.1"/>
    <property type="molecule type" value="Genomic_DNA"/>
</dbReference>
<dbReference type="InterPro" id="IPR057326">
    <property type="entry name" value="KR_dom"/>
</dbReference>
<evidence type="ECO:0000259" key="4">
    <source>
        <dbReference type="SMART" id="SM00822"/>
    </source>
</evidence>
<evidence type="ECO:0000256" key="3">
    <source>
        <dbReference type="RuleBase" id="RU000363"/>
    </source>
</evidence>